<protein>
    <submittedName>
        <fullName evidence="2">Uncharacterized protein</fullName>
    </submittedName>
</protein>
<evidence type="ECO:0000313" key="2">
    <source>
        <dbReference type="EMBL" id="KIJ10571.1"/>
    </source>
</evidence>
<reference evidence="3" key="2">
    <citation type="submission" date="2015-01" db="EMBL/GenBank/DDBJ databases">
        <title>Evolutionary Origins and Diversification of the Mycorrhizal Mutualists.</title>
        <authorList>
            <consortium name="DOE Joint Genome Institute"/>
            <consortium name="Mycorrhizal Genomics Consortium"/>
            <person name="Kohler A."/>
            <person name="Kuo A."/>
            <person name="Nagy L.G."/>
            <person name="Floudas D."/>
            <person name="Copeland A."/>
            <person name="Barry K.W."/>
            <person name="Cichocki N."/>
            <person name="Veneault-Fourrey C."/>
            <person name="LaButti K."/>
            <person name="Lindquist E.A."/>
            <person name="Lipzen A."/>
            <person name="Lundell T."/>
            <person name="Morin E."/>
            <person name="Murat C."/>
            <person name="Riley R."/>
            <person name="Ohm R."/>
            <person name="Sun H."/>
            <person name="Tunlid A."/>
            <person name="Henrissat B."/>
            <person name="Grigoriev I.V."/>
            <person name="Hibbett D.S."/>
            <person name="Martin F."/>
        </authorList>
    </citation>
    <scope>NUCLEOTIDE SEQUENCE [LARGE SCALE GENOMIC DNA]</scope>
    <source>
        <strain evidence="3">ATCC 200175</strain>
    </source>
</reference>
<organism evidence="2 3">
    <name type="scientific">Paxillus involutus ATCC 200175</name>
    <dbReference type="NCBI Taxonomy" id="664439"/>
    <lineage>
        <taxon>Eukaryota</taxon>
        <taxon>Fungi</taxon>
        <taxon>Dikarya</taxon>
        <taxon>Basidiomycota</taxon>
        <taxon>Agaricomycotina</taxon>
        <taxon>Agaricomycetes</taxon>
        <taxon>Agaricomycetidae</taxon>
        <taxon>Boletales</taxon>
        <taxon>Paxilineae</taxon>
        <taxon>Paxillaceae</taxon>
        <taxon>Paxillus</taxon>
    </lineage>
</organism>
<dbReference type="OrthoDB" id="444848at2759"/>
<dbReference type="HOGENOM" id="CLU_630213_0_0_1"/>
<dbReference type="Proteomes" id="UP000053647">
    <property type="component" value="Unassembled WGS sequence"/>
</dbReference>
<proteinExistence type="predicted"/>
<feature type="region of interest" description="Disordered" evidence="1">
    <location>
        <begin position="1"/>
        <end position="28"/>
    </location>
</feature>
<reference evidence="2 3" key="1">
    <citation type="submission" date="2014-06" db="EMBL/GenBank/DDBJ databases">
        <authorList>
            <consortium name="DOE Joint Genome Institute"/>
            <person name="Kuo A."/>
            <person name="Kohler A."/>
            <person name="Nagy L.G."/>
            <person name="Floudas D."/>
            <person name="Copeland A."/>
            <person name="Barry K.W."/>
            <person name="Cichocki N."/>
            <person name="Veneault-Fourrey C."/>
            <person name="LaButti K."/>
            <person name="Lindquist E.A."/>
            <person name="Lipzen A."/>
            <person name="Lundell T."/>
            <person name="Morin E."/>
            <person name="Murat C."/>
            <person name="Sun H."/>
            <person name="Tunlid A."/>
            <person name="Henrissat B."/>
            <person name="Grigoriev I.V."/>
            <person name="Hibbett D.S."/>
            <person name="Martin F."/>
            <person name="Nordberg H.P."/>
            <person name="Cantor M.N."/>
            <person name="Hua S.X."/>
        </authorList>
    </citation>
    <scope>NUCLEOTIDE SEQUENCE [LARGE SCALE GENOMIC DNA]</scope>
    <source>
        <strain evidence="2 3">ATCC 200175</strain>
    </source>
</reference>
<sequence length="435" mass="48870">MPLSGRPNFGRWQLSDSPGTPHRTAPDFLDLSPLIPGAFHHSTPLYNPLNTPLLLPGSPLSPLTPSSSSTSSPDLVTQFNPLPAPNPNHTRVYSPAPPLATTCTPPAMSTNTPHPSQTPENVLRALNTPILFQGKIIAELPRFLEDVGILADQAQLDHTGKIRTAICYAALDKAKLWETLELATAIPADWANFVTTVKQLYPGCEGADRYYHSDLHNLMQEYCVKPMKNREELGEYHRKFQKVAAHLISTDKLSVNERDLLFLDGLPHTLTVPVRARLQYKMPDVHPSDPYPMASTLEAMNFSPSVFWAERMTLHKATGLSPYFMAHGVEPLFPFDLAQATFLVPLPKSDSLNTTALITFCARQLQKRCEDIDSIRKKVLKSHFQSIKQFEQTFKNHIKDYNFMPRSLVLMRNTRVEKELNRKTKPCYLGPMLVI</sequence>
<gene>
    <name evidence="2" type="ORF">PAXINDRAFT_16410</name>
</gene>
<dbReference type="AlphaFoldDB" id="A0A0C9TTP4"/>
<evidence type="ECO:0000256" key="1">
    <source>
        <dbReference type="SAM" id="MobiDB-lite"/>
    </source>
</evidence>
<evidence type="ECO:0000313" key="3">
    <source>
        <dbReference type="Proteomes" id="UP000053647"/>
    </source>
</evidence>
<name>A0A0C9TTP4_PAXIN</name>
<keyword evidence="3" id="KW-1185">Reference proteome</keyword>
<accession>A0A0C9TTP4</accession>
<dbReference type="EMBL" id="KN819402">
    <property type="protein sequence ID" value="KIJ10571.1"/>
    <property type="molecule type" value="Genomic_DNA"/>
</dbReference>